<dbReference type="KEGG" id="lvi:G7068_00090"/>
<feature type="domain" description="DNA primase/polymerase bifunctional N-terminal" evidence="2">
    <location>
        <begin position="10"/>
        <end position="122"/>
    </location>
</feature>
<keyword evidence="4" id="KW-1185">Reference proteome</keyword>
<dbReference type="EMBL" id="CP049863">
    <property type="protein sequence ID" value="QIK64613.1"/>
    <property type="molecule type" value="Genomic_DNA"/>
</dbReference>
<dbReference type="SUPFAM" id="SSF56747">
    <property type="entry name" value="Prim-pol domain"/>
    <property type="match status" value="1"/>
</dbReference>
<proteinExistence type="predicted"/>
<feature type="region of interest" description="Disordered" evidence="1">
    <location>
        <begin position="98"/>
        <end position="124"/>
    </location>
</feature>
<name>A0A6G7XJ90_9MICO</name>
<evidence type="ECO:0000259" key="2">
    <source>
        <dbReference type="SMART" id="SM00943"/>
    </source>
</evidence>
<sequence length="124" mass="13329">MISGTALSSALEVADLGLRVFPAVPGKKIPAMEGWQEAATTDPLTIQQWFTEKPYSNYGIRTGLANNIIVIDLDGEEARKWWKSTGIEDSSAIVYSPRKDGGVTTTSVSTTSRLVIPDPSSTQA</sequence>
<protein>
    <submittedName>
        <fullName evidence="3">Bifunctional DNA primase/polymerase</fullName>
    </submittedName>
</protein>
<dbReference type="Pfam" id="PF09250">
    <property type="entry name" value="Prim-Pol"/>
    <property type="match status" value="1"/>
</dbReference>
<reference evidence="3 4" key="1">
    <citation type="submission" date="2020-03" db="EMBL/GenBank/DDBJ databases">
        <title>Leucobacter sp. nov., isolated from beetles.</title>
        <authorList>
            <person name="Hyun D.-W."/>
            <person name="Bae J.-W."/>
        </authorList>
    </citation>
    <scope>NUCLEOTIDE SEQUENCE [LARGE SCALE GENOMIC DNA]</scope>
    <source>
        <strain evidence="3 4">HDW9C</strain>
    </source>
</reference>
<evidence type="ECO:0000256" key="1">
    <source>
        <dbReference type="SAM" id="MobiDB-lite"/>
    </source>
</evidence>
<dbReference type="AlphaFoldDB" id="A0A6G7XJ90"/>
<accession>A0A6G7XJ90</accession>
<feature type="compositionally biased region" description="Low complexity" evidence="1">
    <location>
        <begin position="103"/>
        <end position="112"/>
    </location>
</feature>
<evidence type="ECO:0000313" key="3">
    <source>
        <dbReference type="EMBL" id="QIK64613.1"/>
    </source>
</evidence>
<organism evidence="3 4">
    <name type="scientific">Leucobacter viscericola</name>
    <dbReference type="NCBI Taxonomy" id="2714935"/>
    <lineage>
        <taxon>Bacteria</taxon>
        <taxon>Bacillati</taxon>
        <taxon>Actinomycetota</taxon>
        <taxon>Actinomycetes</taxon>
        <taxon>Micrococcales</taxon>
        <taxon>Microbacteriaceae</taxon>
        <taxon>Leucobacter</taxon>
    </lineage>
</organism>
<gene>
    <name evidence="3" type="ORF">G7068_00090</name>
</gene>
<evidence type="ECO:0000313" key="4">
    <source>
        <dbReference type="Proteomes" id="UP000502677"/>
    </source>
</evidence>
<dbReference type="InterPro" id="IPR015330">
    <property type="entry name" value="DNA_primase/pol_bifunc_N"/>
</dbReference>
<dbReference type="Proteomes" id="UP000502677">
    <property type="component" value="Chromosome"/>
</dbReference>
<dbReference type="SMART" id="SM00943">
    <property type="entry name" value="Prim-Pol"/>
    <property type="match status" value="1"/>
</dbReference>